<sequence>MQLTFHHTHIHTYTHVLQQGCMGQPGQQFQLTHTQAHTHTHACVRACSRTHCNRGAWNSKGSSANSNTAMSGAVDPRGAWSPASNDQERASGYVHNSNVDSAEARLNEVLSDPVFFL</sequence>
<dbReference type="AlphaFoldDB" id="A0A7S3VQP5"/>
<evidence type="ECO:0000313" key="2">
    <source>
        <dbReference type="EMBL" id="CAE0501484.1"/>
    </source>
</evidence>
<feature type="region of interest" description="Disordered" evidence="1">
    <location>
        <begin position="58"/>
        <end position="92"/>
    </location>
</feature>
<protein>
    <submittedName>
        <fullName evidence="2">Uncharacterized protein</fullName>
    </submittedName>
</protein>
<reference evidence="2" key="1">
    <citation type="submission" date="2021-01" db="EMBL/GenBank/DDBJ databases">
        <authorList>
            <person name="Corre E."/>
            <person name="Pelletier E."/>
            <person name="Niang G."/>
            <person name="Scheremetjew M."/>
            <person name="Finn R."/>
            <person name="Kale V."/>
            <person name="Holt S."/>
            <person name="Cochrane G."/>
            <person name="Meng A."/>
            <person name="Brown T."/>
            <person name="Cohen L."/>
        </authorList>
    </citation>
    <scope>NUCLEOTIDE SEQUENCE</scope>
    <source>
        <strain evidence="2">CCMP1320</strain>
    </source>
</reference>
<feature type="compositionally biased region" description="Polar residues" evidence="1">
    <location>
        <begin position="59"/>
        <end position="70"/>
    </location>
</feature>
<proteinExistence type="predicted"/>
<evidence type="ECO:0000256" key="1">
    <source>
        <dbReference type="SAM" id="MobiDB-lite"/>
    </source>
</evidence>
<dbReference type="EMBL" id="HBIP01027406">
    <property type="protein sequence ID" value="CAE0501484.1"/>
    <property type="molecule type" value="Transcribed_RNA"/>
</dbReference>
<gene>
    <name evidence="2" type="ORF">DTER00134_LOCUS16557</name>
</gene>
<name>A0A7S3VQP5_DUNTE</name>
<organism evidence="2">
    <name type="scientific">Dunaliella tertiolecta</name>
    <name type="common">Green alga</name>
    <dbReference type="NCBI Taxonomy" id="3047"/>
    <lineage>
        <taxon>Eukaryota</taxon>
        <taxon>Viridiplantae</taxon>
        <taxon>Chlorophyta</taxon>
        <taxon>core chlorophytes</taxon>
        <taxon>Chlorophyceae</taxon>
        <taxon>CS clade</taxon>
        <taxon>Chlamydomonadales</taxon>
        <taxon>Dunaliellaceae</taxon>
        <taxon>Dunaliella</taxon>
    </lineage>
</organism>
<accession>A0A7S3VQP5</accession>